<organism evidence="1 2">
    <name type="scientific">Durusdinium trenchii</name>
    <dbReference type="NCBI Taxonomy" id="1381693"/>
    <lineage>
        <taxon>Eukaryota</taxon>
        <taxon>Sar</taxon>
        <taxon>Alveolata</taxon>
        <taxon>Dinophyceae</taxon>
        <taxon>Suessiales</taxon>
        <taxon>Symbiodiniaceae</taxon>
        <taxon>Durusdinium</taxon>
    </lineage>
</organism>
<sequence>MKHRILESICLAEACRFVVLVGVCYLAREYTILPAIALQMMQCSYPCCILMPGFPISCAKFGQPPWTLWEVDEELRLAESFLCSSQLIFFELNNHNRYNSYLKNSMACLHRGQIALK</sequence>
<protein>
    <submittedName>
        <fullName evidence="1">Uncharacterized protein</fullName>
    </submittedName>
</protein>
<accession>A0ABP0SH42</accession>
<dbReference type="EMBL" id="CAXAMN010027584">
    <property type="protein sequence ID" value="CAK9111699.1"/>
    <property type="molecule type" value="Genomic_DNA"/>
</dbReference>
<gene>
    <name evidence="1" type="ORF">CCMP2556_LOCUS51834</name>
</gene>
<reference evidence="1 2" key="1">
    <citation type="submission" date="2024-02" db="EMBL/GenBank/DDBJ databases">
        <authorList>
            <person name="Chen Y."/>
            <person name="Shah S."/>
            <person name="Dougan E. K."/>
            <person name="Thang M."/>
            <person name="Chan C."/>
        </authorList>
    </citation>
    <scope>NUCLEOTIDE SEQUENCE [LARGE SCALE GENOMIC DNA]</scope>
</reference>
<comment type="caution">
    <text evidence="1">The sequence shown here is derived from an EMBL/GenBank/DDBJ whole genome shotgun (WGS) entry which is preliminary data.</text>
</comment>
<dbReference type="Proteomes" id="UP001642484">
    <property type="component" value="Unassembled WGS sequence"/>
</dbReference>
<evidence type="ECO:0000313" key="1">
    <source>
        <dbReference type="EMBL" id="CAK9111699.1"/>
    </source>
</evidence>
<evidence type="ECO:0000313" key="2">
    <source>
        <dbReference type="Proteomes" id="UP001642484"/>
    </source>
</evidence>
<proteinExistence type="predicted"/>
<keyword evidence="2" id="KW-1185">Reference proteome</keyword>
<name>A0ABP0SH42_9DINO</name>